<feature type="region of interest" description="Disordered" evidence="1">
    <location>
        <begin position="193"/>
        <end position="236"/>
    </location>
</feature>
<evidence type="ECO:0000313" key="2">
    <source>
        <dbReference type="EMBL" id="KAK4032919.1"/>
    </source>
</evidence>
<dbReference type="AlphaFoldDB" id="A0AAN6P761"/>
<protein>
    <submittedName>
        <fullName evidence="2">Uncharacterized protein</fullName>
    </submittedName>
</protein>
<reference evidence="3" key="1">
    <citation type="journal article" date="2023" name="Mol. Phylogenet. Evol.">
        <title>Genome-scale phylogeny and comparative genomics of the fungal order Sordariales.</title>
        <authorList>
            <person name="Hensen N."/>
            <person name="Bonometti L."/>
            <person name="Westerberg I."/>
            <person name="Brannstrom I.O."/>
            <person name="Guillou S."/>
            <person name="Cros-Aarteil S."/>
            <person name="Calhoun S."/>
            <person name="Haridas S."/>
            <person name="Kuo A."/>
            <person name="Mondo S."/>
            <person name="Pangilinan J."/>
            <person name="Riley R."/>
            <person name="LaButti K."/>
            <person name="Andreopoulos B."/>
            <person name="Lipzen A."/>
            <person name="Chen C."/>
            <person name="Yan M."/>
            <person name="Daum C."/>
            <person name="Ng V."/>
            <person name="Clum A."/>
            <person name="Steindorff A."/>
            <person name="Ohm R.A."/>
            <person name="Martin F."/>
            <person name="Silar P."/>
            <person name="Natvig D.O."/>
            <person name="Lalanne C."/>
            <person name="Gautier V."/>
            <person name="Ament-Velasquez S.L."/>
            <person name="Kruys A."/>
            <person name="Hutchinson M.I."/>
            <person name="Powell A.J."/>
            <person name="Barry K."/>
            <person name="Miller A.N."/>
            <person name="Grigoriev I.V."/>
            <person name="Debuchy R."/>
            <person name="Gladieux P."/>
            <person name="Hiltunen Thoren M."/>
            <person name="Johannesson H."/>
        </authorList>
    </citation>
    <scope>NUCLEOTIDE SEQUENCE [LARGE SCALE GENOMIC DNA]</scope>
    <source>
        <strain evidence="3">CBS 284.82</strain>
    </source>
</reference>
<evidence type="ECO:0000256" key="1">
    <source>
        <dbReference type="SAM" id="MobiDB-lite"/>
    </source>
</evidence>
<accession>A0AAN6P761</accession>
<dbReference type="EMBL" id="MU854564">
    <property type="protein sequence ID" value="KAK4032919.1"/>
    <property type="molecule type" value="Genomic_DNA"/>
</dbReference>
<proteinExistence type="predicted"/>
<feature type="compositionally biased region" description="Polar residues" evidence="1">
    <location>
        <begin position="1"/>
        <end position="13"/>
    </location>
</feature>
<comment type="caution">
    <text evidence="2">The sequence shown here is derived from an EMBL/GenBank/DDBJ whole genome shotgun (WGS) entry which is preliminary data.</text>
</comment>
<feature type="compositionally biased region" description="Low complexity" evidence="1">
    <location>
        <begin position="217"/>
        <end position="236"/>
    </location>
</feature>
<name>A0AAN6P761_9PEZI</name>
<feature type="region of interest" description="Disordered" evidence="1">
    <location>
        <begin position="1"/>
        <end position="51"/>
    </location>
</feature>
<organism evidence="2 3">
    <name type="scientific">Parachaetomium inaequale</name>
    <dbReference type="NCBI Taxonomy" id="2588326"/>
    <lineage>
        <taxon>Eukaryota</taxon>
        <taxon>Fungi</taxon>
        <taxon>Dikarya</taxon>
        <taxon>Ascomycota</taxon>
        <taxon>Pezizomycotina</taxon>
        <taxon>Sordariomycetes</taxon>
        <taxon>Sordariomycetidae</taxon>
        <taxon>Sordariales</taxon>
        <taxon>Chaetomiaceae</taxon>
        <taxon>Parachaetomium</taxon>
    </lineage>
</organism>
<sequence>MASTGSMESTTPSPAAAPMDTNSPVSPLLGLDPHGRYWPTLDRASDPQPRKSCLKSAKSAAAAATGRQRLSVRFADDTHCLVLGTVVPPHDSSRPRDQWISELTDEIMADIETVDLKRVDRTKWSRRGARIAHRLLHLADFDPWNPEDLAFRLFFRRAQRHTLCNKRDSPISSRRDRGDHPTLWSLLWPPDPDGVSTCSRQRPDRHRPATFPPPPGQGRRPSSTRPLVGTGTGGVKPVVCSWARRGYQPPVSRPP</sequence>
<keyword evidence="3" id="KW-1185">Reference proteome</keyword>
<evidence type="ECO:0000313" key="3">
    <source>
        <dbReference type="Proteomes" id="UP001303115"/>
    </source>
</evidence>
<dbReference type="Proteomes" id="UP001303115">
    <property type="component" value="Unassembled WGS sequence"/>
</dbReference>
<gene>
    <name evidence="2" type="ORF">C8A01DRAFT_50404</name>
</gene>